<dbReference type="STRING" id="686624.SAMN04488242_2825"/>
<reference evidence="1 2" key="1">
    <citation type="submission" date="2016-10" db="EMBL/GenBank/DDBJ databases">
        <authorList>
            <person name="de Groot N.N."/>
        </authorList>
    </citation>
    <scope>NUCLEOTIDE SEQUENCE [LARGE SCALE GENOMIC DNA]</scope>
    <source>
        <strain evidence="1 2">CGMCC 1.9159</strain>
    </source>
</reference>
<dbReference type="PANTHER" id="PTHR38479">
    <property type="entry name" value="LMO0824 PROTEIN"/>
    <property type="match status" value="1"/>
</dbReference>
<dbReference type="AlphaFoldDB" id="A0A1G9MYY6"/>
<gene>
    <name evidence="1" type="ORF">SAMN04488242_2825</name>
</gene>
<dbReference type="InterPro" id="IPR009351">
    <property type="entry name" value="AlkZ-like"/>
</dbReference>
<dbReference type="GO" id="GO:0003677">
    <property type="term" value="F:DNA binding"/>
    <property type="evidence" value="ECO:0007669"/>
    <property type="project" value="UniProtKB-KW"/>
</dbReference>
<keyword evidence="2" id="KW-1185">Reference proteome</keyword>
<dbReference type="Pfam" id="PF06224">
    <property type="entry name" value="AlkZ-like"/>
    <property type="match status" value="1"/>
</dbReference>
<dbReference type="EMBL" id="FNGP01000006">
    <property type="protein sequence ID" value="SDL79211.1"/>
    <property type="molecule type" value="Genomic_DNA"/>
</dbReference>
<dbReference type="RefSeq" id="WP_093253501.1">
    <property type="nucleotide sequence ID" value="NZ_FNGP01000006.1"/>
</dbReference>
<protein>
    <submittedName>
        <fullName evidence="1">Winged helix DNA-binding domain-containing protein</fullName>
    </submittedName>
</protein>
<name>A0A1G9MYY6_9ACTN</name>
<keyword evidence="1" id="KW-0238">DNA-binding</keyword>
<proteinExistence type="predicted"/>
<dbReference type="PANTHER" id="PTHR38479:SF2">
    <property type="entry name" value="WINGED HELIX DNA-BINDING DOMAIN-CONTAINING PROTEIN"/>
    <property type="match status" value="1"/>
</dbReference>
<evidence type="ECO:0000313" key="1">
    <source>
        <dbReference type="EMBL" id="SDL79211.1"/>
    </source>
</evidence>
<dbReference type="OrthoDB" id="9148135at2"/>
<sequence>MPDRTLARSRLVAQGLVDRPYASPLDAVSALGLMQGQDLPGVLASTALRTRRGGVDEVLAALDARTLVRGYPMRGTVFLAPAADLRWMTELCAPPTLRAAAQRRARNHDFGDDAIERAFEVVAPHAAGDGVSRARYQELLRSVGIDPSGGRAYHILFVLIADGRLVHGPWNGSDQQIVLASETLGPGIADRFGGDETAAIGELASRYFRTRGPATIADFAWWTKLPLARIRRAVPLLADDVEALGDETFAAAGLHGRVADLARAAAAPLLLPGFDEFILGYKDRLFAMDEATHRALVPGNNGVFRRSIVVDGVVRGFWTRGGRNGSRTLEVTETEGVPKAAQAGVRRRFAEFPFVAP</sequence>
<accession>A0A1G9MYY6</accession>
<evidence type="ECO:0000313" key="2">
    <source>
        <dbReference type="Proteomes" id="UP000199475"/>
    </source>
</evidence>
<dbReference type="Proteomes" id="UP000199475">
    <property type="component" value="Unassembled WGS sequence"/>
</dbReference>
<organism evidence="1 2">
    <name type="scientific">Tessaracoccus oleiagri</name>
    <dbReference type="NCBI Taxonomy" id="686624"/>
    <lineage>
        <taxon>Bacteria</taxon>
        <taxon>Bacillati</taxon>
        <taxon>Actinomycetota</taxon>
        <taxon>Actinomycetes</taxon>
        <taxon>Propionibacteriales</taxon>
        <taxon>Propionibacteriaceae</taxon>
        <taxon>Tessaracoccus</taxon>
    </lineage>
</organism>